<feature type="compositionally biased region" description="Low complexity" evidence="1">
    <location>
        <begin position="184"/>
        <end position="199"/>
    </location>
</feature>
<keyword evidence="4" id="KW-1185">Reference proteome</keyword>
<protein>
    <submittedName>
        <fullName evidence="3">Uncharacterized protein</fullName>
    </submittedName>
</protein>
<evidence type="ECO:0000256" key="1">
    <source>
        <dbReference type="SAM" id="MobiDB-lite"/>
    </source>
</evidence>
<feature type="compositionally biased region" description="Low complexity" evidence="1">
    <location>
        <begin position="387"/>
        <end position="397"/>
    </location>
</feature>
<dbReference type="AlphaFoldDB" id="A0AAD2GB86"/>
<proteinExistence type="predicted"/>
<feature type="compositionally biased region" description="Basic and acidic residues" evidence="1">
    <location>
        <begin position="445"/>
        <end position="456"/>
    </location>
</feature>
<feature type="chain" id="PRO_5041941600" evidence="2">
    <location>
        <begin position="35"/>
        <end position="456"/>
    </location>
</feature>
<name>A0AAD2GB86_9STRA</name>
<comment type="caution">
    <text evidence="3">The sequence shown here is derived from an EMBL/GenBank/DDBJ whole genome shotgun (WGS) entry which is preliminary data.</text>
</comment>
<evidence type="ECO:0000313" key="3">
    <source>
        <dbReference type="EMBL" id="CAJ1968335.1"/>
    </source>
</evidence>
<feature type="compositionally biased region" description="Basic and acidic residues" evidence="1">
    <location>
        <begin position="402"/>
        <end position="420"/>
    </location>
</feature>
<dbReference type="EMBL" id="CAKOGP040002380">
    <property type="protein sequence ID" value="CAJ1968335.1"/>
    <property type="molecule type" value="Genomic_DNA"/>
</dbReference>
<feature type="region of interest" description="Disordered" evidence="1">
    <location>
        <begin position="383"/>
        <end position="456"/>
    </location>
</feature>
<keyword evidence="2" id="KW-0732">Signal</keyword>
<dbReference type="Proteomes" id="UP001295423">
    <property type="component" value="Unassembled WGS sequence"/>
</dbReference>
<evidence type="ECO:0000313" key="4">
    <source>
        <dbReference type="Proteomes" id="UP001295423"/>
    </source>
</evidence>
<gene>
    <name evidence="3" type="ORF">CYCCA115_LOCUS23188</name>
</gene>
<feature type="region of interest" description="Disordered" evidence="1">
    <location>
        <begin position="164"/>
        <end position="206"/>
    </location>
</feature>
<evidence type="ECO:0000256" key="2">
    <source>
        <dbReference type="SAM" id="SignalP"/>
    </source>
</evidence>
<reference evidence="3" key="1">
    <citation type="submission" date="2023-08" db="EMBL/GenBank/DDBJ databases">
        <authorList>
            <person name="Audoor S."/>
            <person name="Bilcke G."/>
        </authorList>
    </citation>
    <scope>NUCLEOTIDE SEQUENCE</scope>
</reference>
<organism evidence="3 4">
    <name type="scientific">Cylindrotheca closterium</name>
    <dbReference type="NCBI Taxonomy" id="2856"/>
    <lineage>
        <taxon>Eukaryota</taxon>
        <taxon>Sar</taxon>
        <taxon>Stramenopiles</taxon>
        <taxon>Ochrophyta</taxon>
        <taxon>Bacillariophyta</taxon>
        <taxon>Bacillariophyceae</taxon>
        <taxon>Bacillariophycidae</taxon>
        <taxon>Bacillariales</taxon>
        <taxon>Bacillariaceae</taxon>
        <taxon>Cylindrotheca</taxon>
    </lineage>
</organism>
<accession>A0AAD2GB86</accession>
<sequence>MTTTESRLNSQQKFCQLFLLVVLLFAILPESVRSFQPNTSRRIRSPTLVKQRTFSMHFLKSSSLNDMNSAVDVDSALVIPCLDQWVTLPSGEMMGIVYHSNTENEGLSMNDGDVIATSPVAADDFERLQEGMNVATISGTQYALLNRATVEMAQHYNYLLENTDSTASDMPSPPIPTASSLMPESTTADRSATTDTTETPESQDKAKQLLQKVKDAGVSGAISYALWELAFWTLSVPVCLVAYQSLTGHWPDFQSSEDWKQLGGEAFVFVNLARFAVPIRIGLALSTVPWVQTNLVDRFSKGGGAAAGVPQQHHQQQLNAEQIKAMEEYKDYLTQRSPELRQRLEAHHEEPKMSAYEEYEQYRQQRSPELQQQLQLYQERAIDDEPSSISEESAIESYQRYLEQRPNEELQERFQHHGDDDQQGQQGQKPEPEFKAAPQSLEQISELKQEEEAYIS</sequence>
<feature type="signal peptide" evidence="2">
    <location>
        <begin position="1"/>
        <end position="34"/>
    </location>
</feature>